<protein>
    <recommendedName>
        <fullName evidence="2">lysozyme</fullName>
        <ecNumber evidence="2">3.2.1.17</ecNumber>
    </recommendedName>
</protein>
<dbReference type="Proteomes" id="UP000261540">
    <property type="component" value="Unplaced"/>
</dbReference>
<evidence type="ECO:0000313" key="9">
    <source>
        <dbReference type="Ensembl" id="ENSPKIP00000003141.1"/>
    </source>
</evidence>
<evidence type="ECO:0000256" key="8">
    <source>
        <dbReference type="RuleBase" id="RU004440"/>
    </source>
</evidence>
<dbReference type="InterPro" id="IPR000974">
    <property type="entry name" value="Glyco_hydro_22_lys"/>
</dbReference>
<dbReference type="Pfam" id="PF00062">
    <property type="entry name" value="Lys"/>
    <property type="match status" value="1"/>
</dbReference>
<name>A0A3B3QCK5_9TELE</name>
<dbReference type="PROSITE" id="PS51348">
    <property type="entry name" value="GLYCOSYL_HYDROL_F22_2"/>
    <property type="match status" value="1"/>
</dbReference>
<keyword evidence="7" id="KW-0326">Glycosidase</keyword>
<evidence type="ECO:0000256" key="6">
    <source>
        <dbReference type="ARBA" id="ARBA00023157"/>
    </source>
</evidence>
<keyword evidence="6" id="KW-1015">Disulfide bond</keyword>
<dbReference type="Gene3D" id="1.10.530.10">
    <property type="match status" value="1"/>
</dbReference>
<dbReference type="PANTHER" id="PTHR11407:SF28">
    <property type="entry name" value="LYSOZYME C"/>
    <property type="match status" value="1"/>
</dbReference>
<dbReference type="STRING" id="1676925.ENSPKIP00000003141"/>
<dbReference type="AlphaFoldDB" id="A0A3B3QCK5"/>
<evidence type="ECO:0000256" key="4">
    <source>
        <dbReference type="ARBA" id="ARBA00022638"/>
    </source>
</evidence>
<comment type="catalytic activity">
    <reaction evidence="1">
        <text>Hydrolysis of (1-&gt;4)-beta-linkages between N-acetylmuramic acid and N-acetyl-D-glucosamine residues in a peptidoglycan and between N-acetyl-D-glucosamine residues in chitodextrins.</text>
        <dbReference type="EC" id="3.2.1.17"/>
    </reaction>
</comment>
<dbReference type="PANTHER" id="PTHR11407">
    <property type="entry name" value="LYSOZYME C"/>
    <property type="match status" value="1"/>
</dbReference>
<dbReference type="PRINTS" id="PR00137">
    <property type="entry name" value="LYSOZYME"/>
</dbReference>
<dbReference type="GO" id="GO:0050830">
    <property type="term" value="P:defense response to Gram-positive bacterium"/>
    <property type="evidence" value="ECO:0007669"/>
    <property type="project" value="TreeGrafter"/>
</dbReference>
<organism evidence="9 10">
    <name type="scientific">Paramormyrops kingsleyae</name>
    <dbReference type="NCBI Taxonomy" id="1676925"/>
    <lineage>
        <taxon>Eukaryota</taxon>
        <taxon>Metazoa</taxon>
        <taxon>Chordata</taxon>
        <taxon>Craniata</taxon>
        <taxon>Vertebrata</taxon>
        <taxon>Euteleostomi</taxon>
        <taxon>Actinopterygii</taxon>
        <taxon>Neopterygii</taxon>
        <taxon>Teleostei</taxon>
        <taxon>Osteoglossocephala</taxon>
        <taxon>Osteoglossomorpha</taxon>
        <taxon>Osteoglossiformes</taxon>
        <taxon>Mormyridae</taxon>
        <taxon>Paramormyrops</taxon>
    </lineage>
</organism>
<comment type="similarity">
    <text evidence="8">Belongs to the glycosyl hydrolase 22 family.</text>
</comment>
<evidence type="ECO:0000256" key="2">
    <source>
        <dbReference type="ARBA" id="ARBA00012732"/>
    </source>
</evidence>
<evidence type="ECO:0000256" key="7">
    <source>
        <dbReference type="ARBA" id="ARBA00023295"/>
    </source>
</evidence>
<dbReference type="SUPFAM" id="SSF53955">
    <property type="entry name" value="Lysozyme-like"/>
    <property type="match status" value="1"/>
</dbReference>
<sequence length="83" mass="9269">IKVFSRCELAWKLKASRMDGYQGYSLANCKGLSKWSSAHNTAATNQNPDGSMNYDIFQVNSRCWCNIHQTRTPNGCGIFCSGE</sequence>
<keyword evidence="4" id="KW-0081">Bacteriolytic enzyme</keyword>
<reference evidence="9" key="1">
    <citation type="submission" date="2025-08" db="UniProtKB">
        <authorList>
            <consortium name="Ensembl"/>
        </authorList>
    </citation>
    <scope>IDENTIFICATION</scope>
</reference>
<dbReference type="Ensembl" id="ENSPKIT00000027100.1">
    <property type="protein sequence ID" value="ENSPKIP00000003141.1"/>
    <property type="gene ID" value="ENSPKIG00000020765.1"/>
</dbReference>
<dbReference type="InterPro" id="IPR001916">
    <property type="entry name" value="Glyco_hydro_22"/>
</dbReference>
<dbReference type="GO" id="GO:0003796">
    <property type="term" value="F:lysozyme activity"/>
    <property type="evidence" value="ECO:0007669"/>
    <property type="project" value="UniProtKB-EC"/>
</dbReference>
<evidence type="ECO:0000313" key="10">
    <source>
        <dbReference type="Proteomes" id="UP000261540"/>
    </source>
</evidence>
<reference evidence="9" key="2">
    <citation type="submission" date="2025-09" db="UniProtKB">
        <authorList>
            <consortium name="Ensembl"/>
        </authorList>
    </citation>
    <scope>IDENTIFICATION</scope>
</reference>
<dbReference type="PRINTS" id="PR00135">
    <property type="entry name" value="LYZLACT"/>
</dbReference>
<dbReference type="SMART" id="SM00263">
    <property type="entry name" value="LYZ1"/>
    <property type="match status" value="1"/>
</dbReference>
<accession>A0A3B3QCK5</accession>
<dbReference type="GeneTree" id="ENSGT00940000153832"/>
<dbReference type="GO" id="GO:0050829">
    <property type="term" value="P:defense response to Gram-negative bacterium"/>
    <property type="evidence" value="ECO:0007669"/>
    <property type="project" value="TreeGrafter"/>
</dbReference>
<dbReference type="InterPro" id="IPR023346">
    <property type="entry name" value="Lysozyme-like_dom_sf"/>
</dbReference>
<dbReference type="EC" id="3.2.1.17" evidence="2"/>
<dbReference type="GO" id="GO:0031640">
    <property type="term" value="P:killing of cells of another organism"/>
    <property type="evidence" value="ECO:0007669"/>
    <property type="project" value="UniProtKB-KW"/>
</dbReference>
<keyword evidence="3" id="KW-0929">Antimicrobial</keyword>
<proteinExistence type="inferred from homology"/>
<evidence type="ECO:0000256" key="1">
    <source>
        <dbReference type="ARBA" id="ARBA00000632"/>
    </source>
</evidence>
<evidence type="ECO:0000256" key="3">
    <source>
        <dbReference type="ARBA" id="ARBA00022529"/>
    </source>
</evidence>
<keyword evidence="5" id="KW-0378">Hydrolase</keyword>
<keyword evidence="10" id="KW-1185">Reference proteome</keyword>
<evidence type="ECO:0000256" key="5">
    <source>
        <dbReference type="ARBA" id="ARBA00022801"/>
    </source>
</evidence>